<reference evidence="13" key="1">
    <citation type="submission" date="2018-03" db="EMBL/GenBank/DDBJ databases">
        <authorList>
            <person name="Sun L."/>
            <person name="Liu H."/>
            <person name="Chen W."/>
            <person name="Huang K."/>
            <person name="Liu W."/>
            <person name="Gao X."/>
        </authorList>
    </citation>
    <scope>NUCLEOTIDE SEQUENCE [LARGE SCALE GENOMIC DNA]</scope>
    <source>
        <strain evidence="13">SH9</strain>
    </source>
</reference>
<evidence type="ECO:0000313" key="12">
    <source>
        <dbReference type="EMBL" id="PSC04731.1"/>
    </source>
</evidence>
<evidence type="ECO:0000313" key="13">
    <source>
        <dbReference type="Proteomes" id="UP000239772"/>
    </source>
</evidence>
<dbReference type="SUPFAM" id="SSF82861">
    <property type="entry name" value="Mechanosensitive channel protein MscS (YggB), transmembrane region"/>
    <property type="match status" value="1"/>
</dbReference>
<dbReference type="InterPro" id="IPR011014">
    <property type="entry name" value="MscS_channel_TM-2"/>
</dbReference>
<evidence type="ECO:0000259" key="9">
    <source>
        <dbReference type="Pfam" id="PF00924"/>
    </source>
</evidence>
<proteinExistence type="inferred from homology"/>
<feature type="transmembrane region" description="Helical" evidence="8">
    <location>
        <begin position="639"/>
        <end position="667"/>
    </location>
</feature>
<dbReference type="OrthoDB" id="9799209at2"/>
<dbReference type="InterPro" id="IPR023408">
    <property type="entry name" value="MscS_beta-dom_sf"/>
</dbReference>
<comment type="caution">
    <text evidence="12">The sequence shown here is derived from an EMBL/GenBank/DDBJ whole genome shotgun (WGS) entry which is preliminary data.</text>
</comment>
<name>A0A2T1HSU1_9HYPH</name>
<evidence type="ECO:0000256" key="2">
    <source>
        <dbReference type="ARBA" id="ARBA00008017"/>
    </source>
</evidence>
<evidence type="ECO:0000259" key="10">
    <source>
        <dbReference type="Pfam" id="PF12607"/>
    </source>
</evidence>
<feature type="compositionally biased region" description="Basic and acidic residues" evidence="7">
    <location>
        <begin position="128"/>
        <end position="155"/>
    </location>
</feature>
<feature type="transmembrane region" description="Helical" evidence="8">
    <location>
        <begin position="615"/>
        <end position="633"/>
    </location>
</feature>
<feature type="transmembrane region" description="Helical" evidence="8">
    <location>
        <begin position="556"/>
        <end position="584"/>
    </location>
</feature>
<dbReference type="InterPro" id="IPR006685">
    <property type="entry name" value="MscS_channel_2nd"/>
</dbReference>
<feature type="transmembrane region" description="Helical" evidence="8">
    <location>
        <begin position="515"/>
        <end position="544"/>
    </location>
</feature>
<feature type="transmembrane region" description="Helical" evidence="8">
    <location>
        <begin position="318"/>
        <end position="340"/>
    </location>
</feature>
<dbReference type="Gene3D" id="2.30.30.60">
    <property type="match status" value="1"/>
</dbReference>
<dbReference type="SUPFAM" id="SSF82689">
    <property type="entry name" value="Mechanosensitive channel protein MscS (YggB), C-terminal domain"/>
    <property type="match status" value="1"/>
</dbReference>
<feature type="compositionally biased region" description="Low complexity" evidence="7">
    <location>
        <begin position="45"/>
        <end position="64"/>
    </location>
</feature>
<dbReference type="InterPro" id="IPR010920">
    <property type="entry name" value="LSM_dom_sf"/>
</dbReference>
<feature type="region of interest" description="Disordered" evidence="7">
    <location>
        <begin position="128"/>
        <end position="158"/>
    </location>
</feature>
<accession>A0A2T1HSU1</accession>
<evidence type="ECO:0000256" key="5">
    <source>
        <dbReference type="ARBA" id="ARBA00022989"/>
    </source>
</evidence>
<dbReference type="Proteomes" id="UP000239772">
    <property type="component" value="Unassembled WGS sequence"/>
</dbReference>
<protein>
    <submittedName>
        <fullName evidence="12">DUF3772 domain-containing protein</fullName>
    </submittedName>
</protein>
<feature type="region of interest" description="Disordered" evidence="7">
    <location>
        <begin position="836"/>
        <end position="865"/>
    </location>
</feature>
<dbReference type="InterPro" id="IPR011066">
    <property type="entry name" value="MscS_channel_C_sf"/>
</dbReference>
<dbReference type="GO" id="GO:0008381">
    <property type="term" value="F:mechanosensitive monoatomic ion channel activity"/>
    <property type="evidence" value="ECO:0007669"/>
    <property type="project" value="UniProtKB-ARBA"/>
</dbReference>
<keyword evidence="4 8" id="KW-0812">Transmembrane</keyword>
<dbReference type="Pfam" id="PF12607">
    <property type="entry name" value="DUF3772"/>
    <property type="match status" value="1"/>
</dbReference>
<dbReference type="AlphaFoldDB" id="A0A2T1HSU1"/>
<comment type="subcellular location">
    <subcellularLocation>
        <location evidence="1">Cell membrane</location>
        <topology evidence="1">Multi-pass membrane protein</topology>
    </subcellularLocation>
</comment>
<feature type="domain" description="Mechanosensitive ion channel MscS C-terminal" evidence="11">
    <location>
        <begin position="730"/>
        <end position="810"/>
    </location>
</feature>
<feature type="transmembrane region" description="Helical" evidence="8">
    <location>
        <begin position="282"/>
        <end position="306"/>
    </location>
</feature>
<dbReference type="Gene3D" id="3.30.70.100">
    <property type="match status" value="1"/>
</dbReference>
<dbReference type="Pfam" id="PF00924">
    <property type="entry name" value="MS_channel_2nd"/>
    <property type="match status" value="1"/>
</dbReference>
<organism evidence="12 13">
    <name type="scientific">Alsobacter soli</name>
    <dbReference type="NCBI Taxonomy" id="2109933"/>
    <lineage>
        <taxon>Bacteria</taxon>
        <taxon>Pseudomonadati</taxon>
        <taxon>Pseudomonadota</taxon>
        <taxon>Alphaproteobacteria</taxon>
        <taxon>Hyphomicrobiales</taxon>
        <taxon>Alsobacteraceae</taxon>
        <taxon>Alsobacter</taxon>
    </lineage>
</organism>
<keyword evidence="3" id="KW-1003">Cell membrane</keyword>
<evidence type="ECO:0000256" key="4">
    <source>
        <dbReference type="ARBA" id="ARBA00022692"/>
    </source>
</evidence>
<dbReference type="Pfam" id="PF21082">
    <property type="entry name" value="MS_channel_3rd"/>
    <property type="match status" value="1"/>
</dbReference>
<evidence type="ECO:0000256" key="1">
    <source>
        <dbReference type="ARBA" id="ARBA00004651"/>
    </source>
</evidence>
<keyword evidence="5 8" id="KW-1133">Transmembrane helix</keyword>
<feature type="compositionally biased region" description="Basic and acidic residues" evidence="7">
    <location>
        <begin position="855"/>
        <end position="865"/>
    </location>
</feature>
<dbReference type="GO" id="GO:0005886">
    <property type="term" value="C:plasma membrane"/>
    <property type="evidence" value="ECO:0007669"/>
    <property type="project" value="UniProtKB-SubCell"/>
</dbReference>
<evidence type="ECO:0000256" key="7">
    <source>
        <dbReference type="SAM" id="MobiDB-lite"/>
    </source>
</evidence>
<dbReference type="Gene3D" id="1.10.287.1260">
    <property type="match status" value="1"/>
</dbReference>
<comment type="similarity">
    <text evidence="2">Belongs to the MscS (TC 1.A.23) family.</text>
</comment>
<feature type="transmembrane region" description="Helical" evidence="8">
    <location>
        <begin position="384"/>
        <end position="408"/>
    </location>
</feature>
<keyword evidence="13" id="KW-1185">Reference proteome</keyword>
<dbReference type="InterPro" id="IPR022249">
    <property type="entry name" value="DUF3772"/>
</dbReference>
<dbReference type="PANTHER" id="PTHR30347">
    <property type="entry name" value="POTASSIUM CHANNEL RELATED"/>
    <property type="match status" value="1"/>
</dbReference>
<dbReference type="RefSeq" id="WP_106337157.1">
    <property type="nucleotide sequence ID" value="NZ_PVZS01000011.1"/>
</dbReference>
<evidence type="ECO:0000259" key="11">
    <source>
        <dbReference type="Pfam" id="PF21082"/>
    </source>
</evidence>
<evidence type="ECO:0000256" key="6">
    <source>
        <dbReference type="ARBA" id="ARBA00023136"/>
    </source>
</evidence>
<feature type="domain" description="DUF3772" evidence="10">
    <location>
        <begin position="166"/>
        <end position="220"/>
    </location>
</feature>
<gene>
    <name evidence="12" type="ORF">SLNSH_11555</name>
</gene>
<dbReference type="InterPro" id="IPR049278">
    <property type="entry name" value="MS_channel_C"/>
</dbReference>
<keyword evidence="6 8" id="KW-0472">Membrane</keyword>
<feature type="region of interest" description="Disordered" evidence="7">
    <location>
        <begin position="45"/>
        <end position="72"/>
    </location>
</feature>
<evidence type="ECO:0000256" key="8">
    <source>
        <dbReference type="SAM" id="Phobius"/>
    </source>
</evidence>
<feature type="transmembrane region" description="Helical" evidence="8">
    <location>
        <begin position="241"/>
        <end position="262"/>
    </location>
</feature>
<feature type="transmembrane region" description="Helical" evidence="8">
    <location>
        <begin position="441"/>
        <end position="464"/>
    </location>
</feature>
<dbReference type="SUPFAM" id="SSF50182">
    <property type="entry name" value="Sm-like ribonucleoproteins"/>
    <property type="match status" value="1"/>
</dbReference>
<feature type="domain" description="Mechanosensitive ion channel MscS" evidence="9">
    <location>
        <begin position="656"/>
        <end position="721"/>
    </location>
</feature>
<evidence type="ECO:0000256" key="3">
    <source>
        <dbReference type="ARBA" id="ARBA00022475"/>
    </source>
</evidence>
<feature type="transmembrane region" description="Helical" evidence="8">
    <location>
        <begin position="470"/>
        <end position="494"/>
    </location>
</feature>
<dbReference type="InterPro" id="IPR052702">
    <property type="entry name" value="MscS-like_channel"/>
</dbReference>
<sequence length="865" mass="92681">MRRRSWAARPLAVRLALVAALAAGLCWIPASGRAQWLFAAETPAPAAQPAQPAPAAAPQQNAAPSGTAAQRSRLDSIRLQLDQLEAGVSRRETDQALQQVRPALDPLADQIRQVIAELTPKADAIRSRLKELGPKPDEKAAPESPDVAREREDRTAQLGDVDETVRLAKSLLVQVDQINQEVVDRRRDLFAKRLFQGSESILSPSLWLNVAATAPTDLKATTVVAADAIERARQRLSPAGAAAFAGALALALALILPIRRFALAFVKRDRLAGQPNRFQKAVAAATITLVSATAPVLAAFLLFQIVRALELLPTRLEPVFGSLVAGVAFISFVQGLADGLLAPGRMNWRLYDVSDERADWLKRLATLVAVLLVASRVLETHYQSIAAGLRLSVATRGIFAIAIAAVVARALQLIRTVDPCDEAAFGPHVSTEPDLTGPLRILGWILVAIVVGAAVLGYVSFSWFLAEQVAWAGIVLAVLMLSMTLLDEFVTGAFSDRGRTSRFVRSTVGLSQGSLEQIGILSAGAGKVALIGLALLLLLAPWGVESGDIFSSVRALFFGITIGGVTVSLSTVLLAVVFFAVGIFSTRAVQRWLQTKYLPHTTLDAGLKNSITMGFGYLGVVLTSAVSVSYLGLSLDKLTIVAGALSVGIGFGLQSIVNNFVSGLILLAERGIRVGDWVVVGGEQGHVRRINVRATQIETFDRGTLIVPNSNLVSGVVKNWVHSDRTGRVLITVPVPRFADADQIATMLRTAAAENPDVLEDPPPRVLFKTIKGDELSFDLICFVGDVDMVSRVSSDLNFVVFRRLRDLGIGTPPVTPKFEIEGISDLRGEMEALRHAFAPGRRSKKNDNGSGAQPEERPAEESQS</sequence>
<dbReference type="PANTHER" id="PTHR30347:SF9">
    <property type="entry name" value="MINICONDUCTANCE MECHANOSENSITIVE CHANNEL MSCM"/>
    <property type="match status" value="1"/>
</dbReference>
<dbReference type="EMBL" id="PVZS01000011">
    <property type="protein sequence ID" value="PSC04731.1"/>
    <property type="molecule type" value="Genomic_DNA"/>
</dbReference>